<name>A0A3Q9INW3_9BACT</name>
<dbReference type="Pfam" id="PF13387">
    <property type="entry name" value="Lnb_N"/>
    <property type="match status" value="1"/>
</dbReference>
<dbReference type="EMBL" id="CP032819">
    <property type="protein sequence ID" value="AZS28664.1"/>
    <property type="molecule type" value="Genomic_DNA"/>
</dbReference>
<gene>
    <name evidence="5" type="ORF">D8S85_03250</name>
</gene>
<evidence type="ECO:0000259" key="4">
    <source>
        <dbReference type="Pfam" id="PF25221"/>
    </source>
</evidence>
<dbReference type="KEGG" id="buy:D8S85_03250"/>
<feature type="signal peptide" evidence="2">
    <location>
        <begin position="1"/>
        <end position="23"/>
    </location>
</feature>
<keyword evidence="2" id="KW-0732">Signal</keyword>
<feature type="transmembrane region" description="Helical" evidence="1">
    <location>
        <begin position="307"/>
        <end position="327"/>
    </location>
</feature>
<feature type="domain" description="Lnb N-terminal periplasmic" evidence="3">
    <location>
        <begin position="27"/>
        <end position="160"/>
    </location>
</feature>
<feature type="domain" description="Lnb-like transmembrane" evidence="4">
    <location>
        <begin position="248"/>
        <end position="380"/>
    </location>
</feature>
<keyword evidence="1" id="KW-1133">Transmembrane helix</keyword>
<evidence type="ECO:0000256" key="1">
    <source>
        <dbReference type="SAM" id="Phobius"/>
    </source>
</evidence>
<dbReference type="InterPro" id="IPR057436">
    <property type="entry name" value="5TMH_Lnb"/>
</dbReference>
<feature type="chain" id="PRO_5018668151" evidence="2">
    <location>
        <begin position="24"/>
        <end position="384"/>
    </location>
</feature>
<evidence type="ECO:0000259" key="3">
    <source>
        <dbReference type="Pfam" id="PF13387"/>
    </source>
</evidence>
<feature type="transmembrane region" description="Helical" evidence="1">
    <location>
        <begin position="363"/>
        <end position="379"/>
    </location>
</feature>
<evidence type="ECO:0000313" key="5">
    <source>
        <dbReference type="EMBL" id="AZS28664.1"/>
    </source>
</evidence>
<reference evidence="5 6" key="1">
    <citation type="submission" date="2018-10" db="EMBL/GenBank/DDBJ databases">
        <title>Butyricimonas faecalis sp. nov., isolated from human faeces and emended description of the genus Butyricimonas.</title>
        <authorList>
            <person name="Le Roy T."/>
            <person name="Van der Smissen P."/>
            <person name="Paquot A."/>
            <person name="Delzenne N."/>
            <person name="Muccioli G."/>
            <person name="Collet J.-F."/>
            <person name="Cani P.D."/>
        </authorList>
    </citation>
    <scope>NUCLEOTIDE SEQUENCE [LARGE SCALE GENOMIC DNA]</scope>
    <source>
        <strain evidence="5 6">H184</strain>
    </source>
</reference>
<protein>
    <submittedName>
        <fullName evidence="5">DUF4105 domain-containing protein</fullName>
    </submittedName>
</protein>
<keyword evidence="6" id="KW-1185">Reference proteome</keyword>
<feature type="transmembrane region" description="Helical" evidence="1">
    <location>
        <begin position="280"/>
        <end position="301"/>
    </location>
</feature>
<dbReference type="Proteomes" id="UP000270673">
    <property type="component" value="Chromosome"/>
</dbReference>
<dbReference type="OrthoDB" id="319167at2"/>
<evidence type="ECO:0000313" key="6">
    <source>
        <dbReference type="Proteomes" id="UP000270673"/>
    </source>
</evidence>
<dbReference type="RefSeq" id="WP_106624844.1">
    <property type="nucleotide sequence ID" value="NZ_CP032819.1"/>
</dbReference>
<keyword evidence="1" id="KW-0472">Membrane</keyword>
<feature type="transmembrane region" description="Helical" evidence="1">
    <location>
        <begin position="249"/>
        <end position="268"/>
    </location>
</feature>
<dbReference type="AlphaFoldDB" id="A0A3Q9INW3"/>
<feature type="transmembrane region" description="Helical" evidence="1">
    <location>
        <begin position="339"/>
        <end position="357"/>
    </location>
</feature>
<proteinExistence type="predicted"/>
<sequence length="384" mass="44532">MKTKLFILSLFLFLLTVSTSASVKLSKDATISILTCSPGNELYSLFGHTGIRVVDKANNMDIVFNYGTFDFDTQGFYFKFARGLLPYQLSCSEFRRFLSSYIYDKRSVYSQTLNLDSIQKQYLMDLLIENYQPANREYLYNFLYDNCSTRVRDIIEKSTGNQITWIAQPSTKSFWNLLDEYLGRSPWIQWGIHTILGSPATSTATLREQMFLPDYLMYHLDSAAYNGTPLVQPIETVYEAPEQDLSTPWYFSPFFVFAICTLALVSLLQKIKSRRLLKAIAIPFFVVTGIVGCLIVFLCFFTKHPTMFPNFNAFWANPLNLVAAFFLGKRTLPWIINKYLFIYLYLLIIGFLLWFLFVPAVPYASMVIIVWMIYLCIRLRQSEK</sequence>
<organism evidence="5 6">
    <name type="scientific">Butyricimonas faecalis</name>
    <dbReference type="NCBI Taxonomy" id="2093856"/>
    <lineage>
        <taxon>Bacteria</taxon>
        <taxon>Pseudomonadati</taxon>
        <taxon>Bacteroidota</taxon>
        <taxon>Bacteroidia</taxon>
        <taxon>Bacteroidales</taxon>
        <taxon>Odoribacteraceae</taxon>
        <taxon>Butyricimonas</taxon>
    </lineage>
</organism>
<keyword evidence="1" id="KW-0812">Transmembrane</keyword>
<accession>A0A3Q9INW3</accession>
<dbReference type="Pfam" id="PF25221">
    <property type="entry name" value="5TMH_Lnb"/>
    <property type="match status" value="1"/>
</dbReference>
<evidence type="ECO:0000256" key="2">
    <source>
        <dbReference type="SAM" id="SignalP"/>
    </source>
</evidence>
<dbReference type="InterPro" id="IPR025178">
    <property type="entry name" value="Lnb_N"/>
</dbReference>